<dbReference type="PANTHER" id="PTHR34301">
    <property type="entry name" value="DNA-BINDING PROTEIN-RELATED"/>
    <property type="match status" value="1"/>
</dbReference>
<dbReference type="Pfam" id="PF01637">
    <property type="entry name" value="ATPase_2"/>
    <property type="match status" value="1"/>
</dbReference>
<dbReference type="InterPro" id="IPR036390">
    <property type="entry name" value="WH_DNA-bd_sf"/>
</dbReference>
<dbReference type="InterPro" id="IPR027417">
    <property type="entry name" value="P-loop_NTPase"/>
</dbReference>
<accession>A0A7G9Z2H9</accession>
<dbReference type="Gene3D" id="3.40.50.300">
    <property type="entry name" value="P-loop containing nucleotide triphosphate hydrolases"/>
    <property type="match status" value="1"/>
</dbReference>
<organism evidence="2">
    <name type="scientific">Candidatus Methanophaga sp. ANME-1 ERB7</name>
    <dbReference type="NCBI Taxonomy" id="2759913"/>
    <lineage>
        <taxon>Archaea</taxon>
        <taxon>Methanobacteriati</taxon>
        <taxon>Methanobacteriota</taxon>
        <taxon>Stenosarchaea group</taxon>
        <taxon>Methanomicrobia</taxon>
        <taxon>Candidatus Methanophagales</taxon>
        <taxon>Candidatus Methanophagaceae</taxon>
        <taxon>Candidatus Methanophaga</taxon>
    </lineage>
</organism>
<protein>
    <recommendedName>
        <fullName evidence="1">ATPase domain-containing protein</fullName>
    </recommendedName>
</protein>
<sequence>MYFTIEPKSTRENFFNYEYEYDEIKKALKRKEKIITVLGVRRVGKTSLMNITYNETKDLKLWLDGRIISDPKKEIFSAIYDIAKSGESKIFGKIESLNISAFGIGLGVKVATESMAEVEKLIKKSKRICVFIDEAQKIKNEDLANVLSYFYDRFPNISFIISGSEIGLLENVLGEEDSDHPLYGRHITKINMKRLNRNGSLEFLKQGFEQLDIDIKKDEIYEAIDELDGLVGWLTLYGYEKGLIKNKNALKKTTEIAARIVATELTNFFKRTKNKRLYLSVLHNADGISWSELKLKASKELKEQLDPKLFTFAINRLISYSFLEKKDDKYYLADPLLLKASFMV</sequence>
<dbReference type="InterPro" id="IPR036388">
    <property type="entry name" value="WH-like_DNA-bd_sf"/>
</dbReference>
<dbReference type="EMBL" id="MT631580">
    <property type="protein sequence ID" value="QNO54463.1"/>
    <property type="molecule type" value="Genomic_DNA"/>
</dbReference>
<dbReference type="PANTHER" id="PTHR34301:SF8">
    <property type="entry name" value="ATPASE DOMAIN-CONTAINING PROTEIN"/>
    <property type="match status" value="1"/>
</dbReference>
<dbReference type="Gene3D" id="1.10.8.60">
    <property type="match status" value="1"/>
</dbReference>
<dbReference type="GO" id="GO:0005524">
    <property type="term" value="F:ATP binding"/>
    <property type="evidence" value="ECO:0007669"/>
    <property type="project" value="InterPro"/>
</dbReference>
<name>A0A7G9Z2H9_9EURY</name>
<reference evidence="2" key="1">
    <citation type="submission" date="2020-06" db="EMBL/GenBank/DDBJ databases">
        <title>Unique genomic features of the anaerobic methanotrophic archaea.</title>
        <authorList>
            <person name="Chadwick G.L."/>
            <person name="Skennerton C.T."/>
            <person name="Laso-Perez R."/>
            <person name="Leu A.O."/>
            <person name="Speth D.R."/>
            <person name="Yu H."/>
            <person name="Morgan-Lang C."/>
            <person name="Hatzenpichler R."/>
            <person name="Goudeau D."/>
            <person name="Malmstrom R."/>
            <person name="Brazelton W.J."/>
            <person name="Woyke T."/>
            <person name="Hallam S.J."/>
            <person name="Tyson G.W."/>
            <person name="Wegener G."/>
            <person name="Boetius A."/>
            <person name="Orphan V."/>
        </authorList>
    </citation>
    <scope>NUCLEOTIDE SEQUENCE</scope>
</reference>
<dbReference type="SUPFAM" id="SSF52540">
    <property type="entry name" value="P-loop containing nucleoside triphosphate hydrolases"/>
    <property type="match status" value="1"/>
</dbReference>
<dbReference type="SUPFAM" id="SSF46785">
    <property type="entry name" value="Winged helix' DNA-binding domain"/>
    <property type="match status" value="1"/>
</dbReference>
<dbReference type="InterPro" id="IPR011579">
    <property type="entry name" value="ATPase_dom"/>
</dbReference>
<evidence type="ECO:0000313" key="2">
    <source>
        <dbReference type="EMBL" id="QNO54463.1"/>
    </source>
</evidence>
<evidence type="ECO:0000259" key="1">
    <source>
        <dbReference type="Pfam" id="PF01637"/>
    </source>
</evidence>
<dbReference type="AlphaFoldDB" id="A0A7G9Z2H9"/>
<feature type="domain" description="ATPase" evidence="1">
    <location>
        <begin position="14"/>
        <end position="232"/>
    </location>
</feature>
<dbReference type="Gene3D" id="1.10.10.10">
    <property type="entry name" value="Winged helix-like DNA-binding domain superfamily/Winged helix DNA-binding domain"/>
    <property type="match status" value="1"/>
</dbReference>
<gene>
    <name evidence="2" type="ORF">NCOPHCNO_00014</name>
</gene>
<proteinExistence type="predicted"/>